<feature type="compositionally biased region" description="Basic and acidic residues" evidence="1">
    <location>
        <begin position="152"/>
        <end position="181"/>
    </location>
</feature>
<name>A0AAP0WY91_LIQFO</name>
<dbReference type="EMBL" id="JBBPBK010000007">
    <property type="protein sequence ID" value="KAK9281486.1"/>
    <property type="molecule type" value="Genomic_DNA"/>
</dbReference>
<keyword evidence="3" id="KW-1185">Reference proteome</keyword>
<dbReference type="Proteomes" id="UP001415857">
    <property type="component" value="Unassembled WGS sequence"/>
</dbReference>
<dbReference type="AlphaFoldDB" id="A0AAP0WY91"/>
<gene>
    <name evidence="2" type="ORF">L1049_004389</name>
</gene>
<reference evidence="2 3" key="1">
    <citation type="journal article" date="2024" name="Plant J.">
        <title>Genome sequences and population genomics reveal climatic adaptation and genomic divergence between two closely related sweetgum species.</title>
        <authorList>
            <person name="Xu W.Q."/>
            <person name="Ren C.Q."/>
            <person name="Zhang X.Y."/>
            <person name="Comes H.P."/>
            <person name="Liu X.H."/>
            <person name="Li Y.G."/>
            <person name="Kettle C.J."/>
            <person name="Jalonen R."/>
            <person name="Gaisberger H."/>
            <person name="Ma Y.Z."/>
            <person name="Qiu Y.X."/>
        </authorList>
    </citation>
    <scope>NUCLEOTIDE SEQUENCE [LARGE SCALE GENOMIC DNA]</scope>
    <source>
        <strain evidence="2">Hangzhou</strain>
    </source>
</reference>
<protein>
    <submittedName>
        <fullName evidence="2">Uncharacterized protein</fullName>
    </submittedName>
</protein>
<proteinExistence type="predicted"/>
<evidence type="ECO:0000313" key="3">
    <source>
        <dbReference type="Proteomes" id="UP001415857"/>
    </source>
</evidence>
<evidence type="ECO:0000256" key="1">
    <source>
        <dbReference type="SAM" id="MobiDB-lite"/>
    </source>
</evidence>
<sequence>MGRGLNRGGTASFFPASQPPFFPALKPPFFGDGSGGRHGELFSGVTATIFSGVEASIFPASIFWVCPCVEVSSVKGMLAAGRRDERETRGRRRSRRAPADALHGADLVMGCSSSKPPSHPPSLCTTMPNATVMATARRGEGGGSGGVNVRVNDVEGREASSRRYSYGDREAAEDLAAKPRR</sequence>
<accession>A0AAP0WY91</accession>
<feature type="region of interest" description="Disordered" evidence="1">
    <location>
        <begin position="135"/>
        <end position="181"/>
    </location>
</feature>
<feature type="region of interest" description="Disordered" evidence="1">
    <location>
        <begin position="79"/>
        <end position="99"/>
    </location>
</feature>
<comment type="caution">
    <text evidence="2">The sequence shown here is derived from an EMBL/GenBank/DDBJ whole genome shotgun (WGS) entry which is preliminary data.</text>
</comment>
<evidence type="ECO:0000313" key="2">
    <source>
        <dbReference type="EMBL" id="KAK9281486.1"/>
    </source>
</evidence>
<organism evidence="2 3">
    <name type="scientific">Liquidambar formosana</name>
    <name type="common">Formosan gum</name>
    <dbReference type="NCBI Taxonomy" id="63359"/>
    <lineage>
        <taxon>Eukaryota</taxon>
        <taxon>Viridiplantae</taxon>
        <taxon>Streptophyta</taxon>
        <taxon>Embryophyta</taxon>
        <taxon>Tracheophyta</taxon>
        <taxon>Spermatophyta</taxon>
        <taxon>Magnoliopsida</taxon>
        <taxon>eudicotyledons</taxon>
        <taxon>Gunneridae</taxon>
        <taxon>Pentapetalae</taxon>
        <taxon>Saxifragales</taxon>
        <taxon>Altingiaceae</taxon>
        <taxon>Liquidambar</taxon>
    </lineage>
</organism>